<accession>A0A2W2I260</accession>
<keyword evidence="2" id="KW-1185">Reference proteome</keyword>
<evidence type="ECO:0000313" key="2">
    <source>
        <dbReference type="Proteomes" id="UP000248544"/>
    </source>
</evidence>
<dbReference type="Proteomes" id="UP000248544">
    <property type="component" value="Unassembled WGS sequence"/>
</dbReference>
<dbReference type="AlphaFoldDB" id="A0A2W2I260"/>
<reference evidence="1 2" key="1">
    <citation type="submission" date="2018-01" db="EMBL/GenBank/DDBJ databases">
        <title>Draft genome sequence of Sphaerisporangium sp. 7K107.</title>
        <authorList>
            <person name="Sahin N."/>
            <person name="Saygin H."/>
            <person name="Ay H."/>
        </authorList>
    </citation>
    <scope>NUCLEOTIDE SEQUENCE [LARGE SCALE GENOMIC DNA]</scope>
    <source>
        <strain evidence="1 2">7K107</strain>
    </source>
</reference>
<gene>
    <name evidence="1" type="ORF">C1I98_00550</name>
</gene>
<organism evidence="1 2">
    <name type="scientific">Spongiactinospora gelatinilytica</name>
    <dbReference type="NCBI Taxonomy" id="2666298"/>
    <lineage>
        <taxon>Bacteria</taxon>
        <taxon>Bacillati</taxon>
        <taxon>Actinomycetota</taxon>
        <taxon>Actinomycetes</taxon>
        <taxon>Streptosporangiales</taxon>
        <taxon>Streptosporangiaceae</taxon>
        <taxon>Spongiactinospora</taxon>
    </lineage>
</organism>
<dbReference type="RefSeq" id="WP_111165056.1">
    <property type="nucleotide sequence ID" value="NZ_POUA01000002.1"/>
</dbReference>
<dbReference type="EMBL" id="POUA01000002">
    <property type="protein sequence ID" value="PZG57020.1"/>
    <property type="molecule type" value="Genomic_DNA"/>
</dbReference>
<comment type="caution">
    <text evidence="1">The sequence shown here is derived from an EMBL/GenBank/DDBJ whole genome shotgun (WGS) entry which is preliminary data.</text>
</comment>
<sequence>MRNEPIHTVGPLEKVAFRKRKVSVRVYEVPTGKLVSRTGLQIGGSSCPARIHYTYYGIDPGPPSEKYVKSSTADVRAAYASLIRP</sequence>
<evidence type="ECO:0000313" key="1">
    <source>
        <dbReference type="EMBL" id="PZG57020.1"/>
    </source>
</evidence>
<name>A0A2W2I260_9ACTN</name>
<proteinExistence type="predicted"/>
<protein>
    <submittedName>
        <fullName evidence="1">Uncharacterized protein</fullName>
    </submittedName>
</protein>